<dbReference type="Gene3D" id="3.40.30.10">
    <property type="entry name" value="Glutaredoxin"/>
    <property type="match status" value="1"/>
</dbReference>
<evidence type="ECO:0000313" key="3">
    <source>
        <dbReference type="Proteomes" id="UP000182229"/>
    </source>
</evidence>
<proteinExistence type="predicted"/>
<dbReference type="GO" id="GO:0005737">
    <property type="term" value="C:cytoplasm"/>
    <property type="evidence" value="ECO:0007669"/>
    <property type="project" value="TreeGrafter"/>
</dbReference>
<feature type="domain" description="GST N-terminal" evidence="1">
    <location>
        <begin position="25"/>
        <end position="84"/>
    </location>
</feature>
<dbReference type="Proteomes" id="UP000182229">
    <property type="component" value="Unassembled WGS sequence"/>
</dbReference>
<dbReference type="CDD" id="cd00299">
    <property type="entry name" value="GST_C_family"/>
    <property type="match status" value="1"/>
</dbReference>
<dbReference type="STRING" id="83449.BON30_13880"/>
<organism evidence="2 3">
    <name type="scientific">Cystobacter ferrugineus</name>
    <dbReference type="NCBI Taxonomy" id="83449"/>
    <lineage>
        <taxon>Bacteria</taxon>
        <taxon>Pseudomonadati</taxon>
        <taxon>Myxococcota</taxon>
        <taxon>Myxococcia</taxon>
        <taxon>Myxococcales</taxon>
        <taxon>Cystobacterineae</taxon>
        <taxon>Archangiaceae</taxon>
        <taxon>Cystobacter</taxon>
    </lineage>
</organism>
<keyword evidence="3" id="KW-1185">Reference proteome</keyword>
<accession>A0A1L9BD10</accession>
<dbReference type="RefSeq" id="WP_071898779.1">
    <property type="nucleotide sequence ID" value="NZ_MPIN01000003.1"/>
</dbReference>
<dbReference type="EMBL" id="MPIN01000003">
    <property type="protein sequence ID" value="OJH40144.1"/>
    <property type="molecule type" value="Genomic_DNA"/>
</dbReference>
<name>A0A1L9BD10_9BACT</name>
<dbReference type="OrthoDB" id="9782992at2"/>
<comment type="caution">
    <text evidence="2">The sequence shown here is derived from an EMBL/GenBank/DDBJ whole genome shotgun (WGS) entry which is preliminary data.</text>
</comment>
<dbReference type="InterPro" id="IPR004045">
    <property type="entry name" value="Glutathione_S-Trfase_N"/>
</dbReference>
<reference evidence="2 3" key="2">
    <citation type="submission" date="2016-12" db="EMBL/GenBank/DDBJ databases">
        <title>Draft Genome Sequence of Cystobacter ferrugineus Strain Cbfe23.</title>
        <authorList>
            <person name="Akbar S."/>
            <person name="Dowd S.E."/>
            <person name="Stevens D.C."/>
        </authorList>
    </citation>
    <scope>NUCLEOTIDE SEQUENCE [LARGE SCALE GENOMIC DNA]</scope>
    <source>
        <strain evidence="2 3">Cbfe23</strain>
    </source>
</reference>
<dbReference type="SUPFAM" id="SSF52833">
    <property type="entry name" value="Thioredoxin-like"/>
    <property type="match status" value="1"/>
</dbReference>
<dbReference type="InterPro" id="IPR036282">
    <property type="entry name" value="Glutathione-S-Trfase_C_sf"/>
</dbReference>
<evidence type="ECO:0000259" key="1">
    <source>
        <dbReference type="Pfam" id="PF13409"/>
    </source>
</evidence>
<dbReference type="InterPro" id="IPR036249">
    <property type="entry name" value="Thioredoxin-like_sf"/>
</dbReference>
<dbReference type="Pfam" id="PF13409">
    <property type="entry name" value="GST_N_2"/>
    <property type="match status" value="1"/>
</dbReference>
<dbReference type="SUPFAM" id="SSF47616">
    <property type="entry name" value="GST C-terminal domain-like"/>
    <property type="match status" value="1"/>
</dbReference>
<protein>
    <recommendedName>
        <fullName evidence="1">GST N-terminal domain-containing protein</fullName>
    </recommendedName>
</protein>
<sequence>MATPTVPKLVLCELGETRVPGLESYSPFCLKANRALKYLGLPYERRHGIPSSFKKYHATGQVPVLLIGDTEAVGDSTDILQRIQKLAGRTFHGTTDPKLAGEANLWEEFADTSLCGFLVSARWADERNWARFRDAAFSSIPAPLRLLIGGQLRKRIVKGLVARDVWRAGPEVCWRRFQELLDSLETRAPEEGFWLGTFSAADLGLFSQLFSLRQDITPWQRDQIAARPRLTRYLDRVDAATRGPNTASAAQARTPVA</sequence>
<dbReference type="AlphaFoldDB" id="A0A1L9BD10"/>
<dbReference type="CDD" id="cd00570">
    <property type="entry name" value="GST_N_family"/>
    <property type="match status" value="1"/>
</dbReference>
<dbReference type="PANTHER" id="PTHR12289">
    <property type="entry name" value="METAXIN RELATED"/>
    <property type="match status" value="1"/>
</dbReference>
<dbReference type="PANTHER" id="PTHR12289:SF41">
    <property type="entry name" value="FAILED AXON CONNECTIONS-RELATED"/>
    <property type="match status" value="1"/>
</dbReference>
<gene>
    <name evidence="2" type="ORF">BON30_13880</name>
</gene>
<reference evidence="3" key="1">
    <citation type="submission" date="2016-11" db="EMBL/GenBank/DDBJ databases">
        <authorList>
            <person name="Shukria A."/>
            <person name="Stevens D.C."/>
        </authorList>
    </citation>
    <scope>NUCLEOTIDE SEQUENCE [LARGE SCALE GENOMIC DNA]</scope>
    <source>
        <strain evidence="3">Cbfe23</strain>
    </source>
</reference>
<dbReference type="Gene3D" id="1.20.1050.10">
    <property type="match status" value="1"/>
</dbReference>
<evidence type="ECO:0000313" key="2">
    <source>
        <dbReference type="EMBL" id="OJH40144.1"/>
    </source>
</evidence>
<dbReference type="InterPro" id="IPR050931">
    <property type="entry name" value="Mito_Protein_Transport_Metaxin"/>
</dbReference>
<dbReference type="Pfam" id="PF13410">
    <property type="entry name" value="GST_C_2"/>
    <property type="match status" value="1"/>
</dbReference>